<dbReference type="GO" id="GO:0050660">
    <property type="term" value="F:flavin adenine dinucleotide binding"/>
    <property type="evidence" value="ECO:0007669"/>
    <property type="project" value="InterPro"/>
</dbReference>
<reference evidence="5" key="1">
    <citation type="submission" date="2010-01" db="EMBL/GenBank/DDBJ databases">
        <title>Genome fragments of uncultured bacteria from the North Pacific subtropical Gyre.</title>
        <authorList>
            <person name="Pham V.D."/>
            <person name="Delong E.F."/>
        </authorList>
    </citation>
    <scope>NUCLEOTIDE SEQUENCE</scope>
</reference>
<dbReference type="Gene3D" id="3.50.50.60">
    <property type="entry name" value="FAD/NAD(P)-binding domain"/>
    <property type="match status" value="1"/>
</dbReference>
<sequence length="382" mass="41798">MGSAAEKAFMSDYLIIGGGINGLLLTRELATAGADVILIDKGEFGREASWAGGGIVSPLYPWRYKPAITALASWAQAFYPQLAAELIEESGIDPELQVSGLLMLAAEEAEVALRWAFHNKRNMEKVDASYLYRKESELAPRFESALWMPDVANVRNPKLIKALVHSLDKQANVGLKSHTELVGLCCRENRIIGSKLRSGPQETQLRADKVVICAGAWSAGVLRELSVSLKIEPVKGQMLLFKFAKQPISSILLHAGRYLIPRKDGHMLVGSTLEYCGFDKSPTAAAKQSLLESAYEILPMLRRHEPVAQWSGLRPAAPEGIPFIGKLEDFENLYVNAGQFRNGLVLAPASARLLADELLGRTPILDPRPYQPGALSREVLSV</sequence>
<dbReference type="NCBIfam" id="TIGR02352">
    <property type="entry name" value="thiamin_ThiO"/>
    <property type="match status" value="1"/>
</dbReference>
<dbReference type="Pfam" id="PF01266">
    <property type="entry name" value="DAO"/>
    <property type="match status" value="1"/>
</dbReference>
<accession>E7C8C9</accession>
<evidence type="ECO:0000313" key="5">
    <source>
        <dbReference type="EMBL" id="ADI23703.1"/>
    </source>
</evidence>
<comment type="pathway">
    <text evidence="1">Cofactor biosynthesis; thiamine diphosphate biosynthesis.</text>
</comment>
<keyword evidence="2" id="KW-0784">Thiamine biosynthesis</keyword>
<dbReference type="GO" id="GO:0009228">
    <property type="term" value="P:thiamine biosynthetic process"/>
    <property type="evidence" value="ECO:0007669"/>
    <property type="project" value="UniProtKB-KW"/>
</dbReference>
<evidence type="ECO:0000259" key="4">
    <source>
        <dbReference type="Pfam" id="PF01266"/>
    </source>
</evidence>
<organism evidence="5">
    <name type="scientific">uncultured Oceanospirillales bacterium HF4000_21D01</name>
    <dbReference type="NCBI Taxonomy" id="723624"/>
    <lineage>
        <taxon>Bacteria</taxon>
        <taxon>Pseudomonadati</taxon>
        <taxon>Pseudomonadota</taxon>
        <taxon>Gammaproteobacteria</taxon>
        <taxon>Oceanospirillales</taxon>
        <taxon>environmental samples</taxon>
    </lineage>
</organism>
<evidence type="ECO:0000256" key="2">
    <source>
        <dbReference type="ARBA" id="ARBA00022977"/>
    </source>
</evidence>
<evidence type="ECO:0000256" key="1">
    <source>
        <dbReference type="ARBA" id="ARBA00004948"/>
    </source>
</evidence>
<dbReference type="PANTHER" id="PTHR13847">
    <property type="entry name" value="SARCOSINE DEHYDROGENASE-RELATED"/>
    <property type="match status" value="1"/>
</dbReference>
<dbReference type="Gene3D" id="3.30.9.10">
    <property type="entry name" value="D-Amino Acid Oxidase, subunit A, domain 2"/>
    <property type="match status" value="1"/>
</dbReference>
<dbReference type="PANTHER" id="PTHR13847:SF289">
    <property type="entry name" value="GLYCINE OXIDASE"/>
    <property type="match status" value="1"/>
</dbReference>
<dbReference type="InterPro" id="IPR036188">
    <property type="entry name" value="FAD/NAD-bd_sf"/>
</dbReference>
<dbReference type="EMBL" id="GU568021">
    <property type="protein sequence ID" value="ADI23703.1"/>
    <property type="molecule type" value="Genomic_DNA"/>
</dbReference>
<feature type="domain" description="FAD dependent oxidoreductase" evidence="4">
    <location>
        <begin position="12"/>
        <end position="356"/>
    </location>
</feature>
<dbReference type="GO" id="GO:0016491">
    <property type="term" value="F:oxidoreductase activity"/>
    <property type="evidence" value="ECO:0007669"/>
    <property type="project" value="UniProtKB-KW"/>
</dbReference>
<protein>
    <submittedName>
        <fullName evidence="5">Glycine/D-amino acid oxidases (Deaminating)</fullName>
    </submittedName>
</protein>
<dbReference type="SUPFAM" id="SSF51905">
    <property type="entry name" value="FAD/NAD(P)-binding domain"/>
    <property type="match status" value="1"/>
</dbReference>
<dbReference type="GO" id="GO:0009229">
    <property type="term" value="P:thiamine diphosphate biosynthetic process"/>
    <property type="evidence" value="ECO:0007669"/>
    <property type="project" value="UniProtKB-UniPathway"/>
</dbReference>
<dbReference type="GO" id="GO:0005737">
    <property type="term" value="C:cytoplasm"/>
    <property type="evidence" value="ECO:0007669"/>
    <property type="project" value="TreeGrafter"/>
</dbReference>
<dbReference type="InterPro" id="IPR006076">
    <property type="entry name" value="FAD-dep_OxRdtase"/>
</dbReference>
<keyword evidence="3" id="KW-0560">Oxidoreductase</keyword>
<dbReference type="AlphaFoldDB" id="E7C8C9"/>
<proteinExistence type="predicted"/>
<name>E7C8C9_9GAMM</name>
<dbReference type="InterPro" id="IPR012727">
    <property type="entry name" value="Gly_oxidase_ThiO"/>
</dbReference>
<dbReference type="UniPathway" id="UPA00060"/>
<dbReference type="SUPFAM" id="SSF54373">
    <property type="entry name" value="FAD-linked reductases, C-terminal domain"/>
    <property type="match status" value="1"/>
</dbReference>
<evidence type="ECO:0000256" key="3">
    <source>
        <dbReference type="ARBA" id="ARBA00023002"/>
    </source>
</evidence>